<dbReference type="Pfam" id="PF13699">
    <property type="entry name" value="eCIS_core"/>
    <property type="match status" value="1"/>
</dbReference>
<feature type="region of interest" description="Disordered" evidence="1">
    <location>
        <begin position="275"/>
        <end position="294"/>
    </location>
</feature>
<feature type="region of interest" description="Disordered" evidence="1">
    <location>
        <begin position="324"/>
        <end position="343"/>
    </location>
</feature>
<dbReference type="InterPro" id="IPR044929">
    <property type="entry name" value="DNA/RNA_non-sp_Endonuclease_sf"/>
</dbReference>
<dbReference type="Proteomes" id="UP000177870">
    <property type="component" value="Chromosome"/>
</dbReference>
<dbReference type="RefSeq" id="WP_070393343.1">
    <property type="nucleotide sequence ID" value="NZ_CP017599.1"/>
</dbReference>
<dbReference type="STRING" id="1458985.BJP34_16845"/>
<dbReference type="Pfam" id="PF13930">
    <property type="entry name" value="Endonuclea_NS_2"/>
    <property type="match status" value="1"/>
</dbReference>
<gene>
    <name evidence="4" type="ORF">BJP34_16845</name>
</gene>
<evidence type="ECO:0000259" key="2">
    <source>
        <dbReference type="Pfam" id="PF13699"/>
    </source>
</evidence>
<sequence length="410" mass="45472">MTRQYDVRRSSEFPQKNSDNWILQRSAVRELPPKPLTPQTETGVSVRSGITMDLMEIPVHNQDPLVVQPKLMAGSVGNHNWVCQLKEHQQNLADVGDTPVQEVAEVEAPNNTGLPNGLKAGVENLSGMLMDDVRVHYNSSKPAQLNALAYTQGTDIHVGPGQERHLPHEAWHVVQQKQGRVQPTMQFQGMAVNDNSALEREADIRGKQASLFNLNKGQKKAPELAEAESNITQRKQPLVETIPHKSQDERVKHKSTGNAGKLPAQTNRTIQRTKIDSRKRGSTAVISGPSNKKGKLAFNDQRAIQTTMDFGPLDKYEGGTSAHGVVDPNDNLKGSSPSVAPKWWPKPGTEPYWTKHIVRGHLLNEKVGGPGNDLRNLTPLGKTANHDHEKQIEQHLKNDVKANEYVEYQV</sequence>
<evidence type="ECO:0000256" key="1">
    <source>
        <dbReference type="SAM" id="MobiDB-lite"/>
    </source>
</evidence>
<dbReference type="AlphaFoldDB" id="A0A1D8TTA6"/>
<organism evidence="4 5">
    <name type="scientific">Moorena producens PAL-8-15-08-1</name>
    <dbReference type="NCBI Taxonomy" id="1458985"/>
    <lineage>
        <taxon>Bacteria</taxon>
        <taxon>Bacillati</taxon>
        <taxon>Cyanobacteriota</taxon>
        <taxon>Cyanophyceae</taxon>
        <taxon>Coleofasciculales</taxon>
        <taxon>Coleofasciculaceae</taxon>
        <taxon>Moorena</taxon>
    </lineage>
</organism>
<name>A0A1D8TTA6_9CYAN</name>
<dbReference type="KEGG" id="mpro:BJP34_16845"/>
<reference evidence="5" key="1">
    <citation type="submission" date="2016-10" db="EMBL/GenBank/DDBJ databases">
        <title>Comparative genomics uncovers the prolific and rare metabolic potential of the cyanobacterial genus Moorea.</title>
        <authorList>
            <person name="Leao T."/>
            <person name="Castelao G."/>
            <person name="Korobeynikov A."/>
            <person name="Monroe E.A."/>
            <person name="Podell S."/>
            <person name="Glukhov E."/>
            <person name="Allen E."/>
            <person name="Gerwick W.H."/>
            <person name="Gerwick L."/>
        </authorList>
    </citation>
    <scope>NUCLEOTIDE SEQUENCE [LARGE SCALE GENOMIC DNA]</scope>
    <source>
        <strain evidence="5">PAL-8-15-08-1</strain>
    </source>
</reference>
<dbReference type="OrthoDB" id="436223at2"/>
<proteinExistence type="predicted"/>
<protein>
    <submittedName>
        <fullName evidence="4">Uncharacterized protein</fullName>
    </submittedName>
</protein>
<dbReference type="EMBL" id="CP017599">
    <property type="protein sequence ID" value="AOX00892.1"/>
    <property type="molecule type" value="Genomic_DNA"/>
</dbReference>
<accession>A0A1D8TTA6</accession>
<feature type="domain" description="Type VII secretion system protein EssD-like" evidence="3">
    <location>
        <begin position="313"/>
        <end position="410"/>
    </location>
</feature>
<feature type="domain" description="eCIS core" evidence="2">
    <location>
        <begin position="114"/>
        <end position="179"/>
    </location>
</feature>
<dbReference type="Gene3D" id="3.40.570.10">
    <property type="entry name" value="Extracellular Endonuclease, subunit A"/>
    <property type="match status" value="1"/>
</dbReference>
<evidence type="ECO:0000259" key="3">
    <source>
        <dbReference type="Pfam" id="PF13930"/>
    </source>
</evidence>
<evidence type="ECO:0000313" key="4">
    <source>
        <dbReference type="EMBL" id="AOX00892.1"/>
    </source>
</evidence>
<dbReference type="InterPro" id="IPR025295">
    <property type="entry name" value="eCIS_core_dom"/>
</dbReference>
<dbReference type="InterPro" id="IPR044927">
    <property type="entry name" value="Endonuclea_NS_2"/>
</dbReference>
<evidence type="ECO:0000313" key="5">
    <source>
        <dbReference type="Proteomes" id="UP000177870"/>
    </source>
</evidence>